<dbReference type="EMBL" id="CAJOBJ010117059">
    <property type="protein sequence ID" value="CAF4658100.1"/>
    <property type="molecule type" value="Genomic_DNA"/>
</dbReference>
<feature type="non-terminal residue" evidence="2">
    <location>
        <position position="1"/>
    </location>
</feature>
<feature type="non-terminal residue" evidence="2">
    <location>
        <position position="61"/>
    </location>
</feature>
<name>A0A8S3BWV4_9BILA</name>
<dbReference type="EMBL" id="CAJOBJ010160356">
    <property type="protein sequence ID" value="CAF4843468.1"/>
    <property type="molecule type" value="Genomic_DNA"/>
</dbReference>
<sequence length="61" mass="7174">TRLYAILMEEKLNAKKFYDTNDLSFYTQELSLTVNNIERIRESFKALPIELSYDKLLVAAE</sequence>
<evidence type="ECO:0000313" key="2">
    <source>
        <dbReference type="EMBL" id="CAF4843468.1"/>
    </source>
</evidence>
<protein>
    <submittedName>
        <fullName evidence="2">Uncharacterized protein</fullName>
    </submittedName>
</protein>
<gene>
    <name evidence="1" type="ORF">GIL414_LOCUS41358</name>
    <name evidence="2" type="ORF">GIL414_LOCUS49043</name>
</gene>
<dbReference type="Proteomes" id="UP000681720">
    <property type="component" value="Unassembled WGS sequence"/>
</dbReference>
<reference evidence="2" key="1">
    <citation type="submission" date="2021-02" db="EMBL/GenBank/DDBJ databases">
        <authorList>
            <person name="Nowell W R."/>
        </authorList>
    </citation>
    <scope>NUCLEOTIDE SEQUENCE</scope>
</reference>
<accession>A0A8S3BWV4</accession>
<dbReference type="AlphaFoldDB" id="A0A8S3BWV4"/>
<proteinExistence type="predicted"/>
<comment type="caution">
    <text evidence="2">The sequence shown here is derived from an EMBL/GenBank/DDBJ whole genome shotgun (WGS) entry which is preliminary data.</text>
</comment>
<evidence type="ECO:0000313" key="1">
    <source>
        <dbReference type="EMBL" id="CAF4658100.1"/>
    </source>
</evidence>
<evidence type="ECO:0000313" key="3">
    <source>
        <dbReference type="Proteomes" id="UP000681720"/>
    </source>
</evidence>
<organism evidence="2 3">
    <name type="scientific">Rotaria magnacalcarata</name>
    <dbReference type="NCBI Taxonomy" id="392030"/>
    <lineage>
        <taxon>Eukaryota</taxon>
        <taxon>Metazoa</taxon>
        <taxon>Spiralia</taxon>
        <taxon>Gnathifera</taxon>
        <taxon>Rotifera</taxon>
        <taxon>Eurotatoria</taxon>
        <taxon>Bdelloidea</taxon>
        <taxon>Philodinida</taxon>
        <taxon>Philodinidae</taxon>
        <taxon>Rotaria</taxon>
    </lineage>
</organism>